<dbReference type="SUPFAM" id="SSF53850">
    <property type="entry name" value="Periplasmic binding protein-like II"/>
    <property type="match status" value="1"/>
</dbReference>
<dbReference type="PANTHER" id="PTHR35936">
    <property type="entry name" value="MEMBRANE-BOUND LYTIC MUREIN TRANSGLYCOSYLASE F"/>
    <property type="match status" value="1"/>
</dbReference>
<dbReference type="EMBL" id="RKKU01000027">
    <property type="protein sequence ID" value="ROZ81724.1"/>
    <property type="molecule type" value="Genomic_DNA"/>
</dbReference>
<gene>
    <name evidence="4" type="ORF">EF096_16700</name>
</gene>
<evidence type="ECO:0000256" key="1">
    <source>
        <dbReference type="ARBA" id="ARBA00010333"/>
    </source>
</evidence>
<name>A0ABX9XE43_9PSED</name>
<dbReference type="RefSeq" id="WP_123890923.1">
    <property type="nucleotide sequence ID" value="NZ_JBPYCX010000005.1"/>
</dbReference>
<comment type="caution">
    <text evidence="4">The sequence shown here is derived from an EMBL/GenBank/DDBJ whole genome shotgun (WGS) entry which is preliminary data.</text>
</comment>
<feature type="domain" description="Solute-binding protein family 3/N-terminal" evidence="3">
    <location>
        <begin position="44"/>
        <end position="99"/>
    </location>
</feature>
<evidence type="ECO:0000313" key="4">
    <source>
        <dbReference type="EMBL" id="ROZ81724.1"/>
    </source>
</evidence>
<proteinExistence type="inferred from homology"/>
<dbReference type="InterPro" id="IPR001638">
    <property type="entry name" value="Solute-binding_3/MltF_N"/>
</dbReference>
<dbReference type="Pfam" id="PF00497">
    <property type="entry name" value="SBP_bac_3"/>
    <property type="match status" value="1"/>
</dbReference>
<sequence length="255" mass="28564">MTMYQLLKLGPQFPAIAILFFILGYPTSVSAEEPLPLLNAAYLTFPPMAYTDEQGNARGSIIELTNELAADSGYRIHWINYPINRIYRSLSNGNIDLWPGSQHVPALADFTLESKPLDYNVKLCAFSFSGSTPLTSTEDLIDKQLVLIRGYTYRGQLKAVFDRAAHQPIVAPDHTAAMQLLATGRAEYLISYGHPMQESLANYPLQQTHCDKLGEWPLVFVVSRRNPDAQQIADNLDAAYQRYVASQQQDSQPEH</sequence>
<dbReference type="Gene3D" id="3.40.190.10">
    <property type="entry name" value="Periplasmic binding protein-like II"/>
    <property type="match status" value="2"/>
</dbReference>
<keyword evidence="2" id="KW-0732">Signal</keyword>
<dbReference type="PANTHER" id="PTHR35936:SF6">
    <property type="entry name" value="AMINO ACID ABC TRANSPORTER SUBSTRATE-BINDING PAAT FAMILY PROTEIN"/>
    <property type="match status" value="1"/>
</dbReference>
<evidence type="ECO:0000313" key="5">
    <source>
        <dbReference type="Proteomes" id="UP000275199"/>
    </source>
</evidence>
<evidence type="ECO:0000259" key="3">
    <source>
        <dbReference type="Pfam" id="PF00497"/>
    </source>
</evidence>
<reference evidence="4 5" key="1">
    <citation type="submission" date="2018-11" db="EMBL/GenBank/DDBJ databases">
        <authorList>
            <person name="Jang G.I."/>
            <person name="Hwang C.Y."/>
        </authorList>
    </citation>
    <scope>NUCLEOTIDE SEQUENCE [LARGE SCALE GENOMIC DNA]</scope>
    <source>
        <strain evidence="4 5">SSM26</strain>
    </source>
</reference>
<evidence type="ECO:0000256" key="2">
    <source>
        <dbReference type="ARBA" id="ARBA00022729"/>
    </source>
</evidence>
<keyword evidence="5" id="KW-1185">Reference proteome</keyword>
<dbReference type="Proteomes" id="UP000275199">
    <property type="component" value="Unassembled WGS sequence"/>
</dbReference>
<comment type="similarity">
    <text evidence="1">Belongs to the bacterial solute-binding protein 3 family.</text>
</comment>
<protein>
    <recommendedName>
        <fullName evidence="3">Solute-binding protein family 3/N-terminal domain-containing protein</fullName>
    </recommendedName>
</protein>
<accession>A0ABX9XE43</accession>
<organism evidence="4 5">
    <name type="scientific">Pseudomonas neustonica</name>
    <dbReference type="NCBI Taxonomy" id="2487346"/>
    <lineage>
        <taxon>Bacteria</taxon>
        <taxon>Pseudomonadati</taxon>
        <taxon>Pseudomonadota</taxon>
        <taxon>Gammaproteobacteria</taxon>
        <taxon>Pseudomonadales</taxon>
        <taxon>Pseudomonadaceae</taxon>
        <taxon>Pseudomonas</taxon>
    </lineage>
</organism>